<dbReference type="GO" id="GO:0006596">
    <property type="term" value="P:polyamine biosynthetic process"/>
    <property type="evidence" value="ECO:0007669"/>
    <property type="project" value="UniProtKB-UniRule"/>
</dbReference>
<dbReference type="Pfam" id="PF01564">
    <property type="entry name" value="Spermine_synth"/>
    <property type="match status" value="1"/>
</dbReference>
<dbReference type="InterPro" id="IPR030374">
    <property type="entry name" value="PABS"/>
</dbReference>
<dbReference type="Proteomes" id="UP000292423">
    <property type="component" value="Unassembled WGS sequence"/>
</dbReference>
<evidence type="ECO:0000313" key="8">
    <source>
        <dbReference type="EMBL" id="RZU38551.1"/>
    </source>
</evidence>
<dbReference type="PROSITE" id="PS00165">
    <property type="entry name" value="DEHYDRATASE_SER_THR"/>
    <property type="match status" value="1"/>
</dbReference>
<keyword evidence="3 6" id="KW-0808">Transferase</keyword>
<dbReference type="EMBL" id="SHKX01000013">
    <property type="protein sequence ID" value="RZU38551.1"/>
    <property type="molecule type" value="Genomic_DNA"/>
</dbReference>
<evidence type="ECO:0000256" key="6">
    <source>
        <dbReference type="PROSITE-ProRule" id="PRU00354"/>
    </source>
</evidence>
<evidence type="ECO:0000259" key="7">
    <source>
        <dbReference type="PROSITE" id="PS51006"/>
    </source>
</evidence>
<gene>
    <name evidence="8" type="ORF">EV700_2486</name>
</gene>
<comment type="similarity">
    <text evidence="2">Belongs to the spermidine/spermine synthase family.</text>
</comment>
<dbReference type="GO" id="GO:0016740">
    <property type="term" value="F:transferase activity"/>
    <property type="evidence" value="ECO:0007669"/>
    <property type="project" value="UniProtKB-UniRule"/>
</dbReference>
<feature type="domain" description="PABS" evidence="7">
    <location>
        <begin position="1"/>
        <end position="208"/>
    </location>
</feature>
<dbReference type="GO" id="GO:0006520">
    <property type="term" value="P:amino acid metabolic process"/>
    <property type="evidence" value="ECO:0007669"/>
    <property type="project" value="InterPro"/>
</dbReference>
<dbReference type="PANTHER" id="PTHR43317">
    <property type="entry name" value="THERMOSPERMINE SYNTHASE ACAULIS5"/>
    <property type="match status" value="1"/>
</dbReference>
<evidence type="ECO:0000256" key="2">
    <source>
        <dbReference type="ARBA" id="ARBA00007867"/>
    </source>
</evidence>
<sequence>MRPSFDKPLLMDDGETRSLHFSFMHVQSEMRVDKPLELVFGYTQAMMAFLLVQPEPQDILLVGLGGGSLSKYCHYLLPQSTVTTVEINPEVIALRETFCVPADSARFRVVQDDATRYMPRHRDTADVLLLDGYDEDGLPDALTTPLYYRHCFEALREGGVLVANFNCGNEQLAVSLGRLGKIFAGRVLIIKSQTSGNKVVFAFKDRGALPHARMHERAERLKHRTGLPMPHFCSQLEAGSRSWKAAVEA</sequence>
<dbReference type="CDD" id="cd02440">
    <property type="entry name" value="AdoMet_MTases"/>
    <property type="match status" value="1"/>
</dbReference>
<dbReference type="PANTHER" id="PTHR43317:SF1">
    <property type="entry name" value="THERMOSPERMINE SYNTHASE ACAULIS5"/>
    <property type="match status" value="1"/>
</dbReference>
<dbReference type="SUPFAM" id="SSF53335">
    <property type="entry name" value="S-adenosyl-L-methionine-dependent methyltransferases"/>
    <property type="match status" value="1"/>
</dbReference>
<protein>
    <submittedName>
        <fullName evidence="8">Spermidine synthase</fullName>
    </submittedName>
</protein>
<dbReference type="InterPro" id="IPR029063">
    <property type="entry name" value="SAM-dependent_MTases_sf"/>
</dbReference>
<dbReference type="AlphaFoldDB" id="A0A4Q7YNY1"/>
<dbReference type="Gene3D" id="3.40.50.150">
    <property type="entry name" value="Vaccinia Virus protein VP39"/>
    <property type="match status" value="1"/>
</dbReference>
<comment type="cofactor">
    <cofactor evidence="1">
        <name>pyridoxal 5'-phosphate</name>
        <dbReference type="ChEBI" id="CHEBI:597326"/>
    </cofactor>
</comment>
<reference evidence="8 9" key="1">
    <citation type="submission" date="2019-02" db="EMBL/GenBank/DDBJ databases">
        <title>Genomic Encyclopedia of Type Strains, Phase IV (KMG-IV): sequencing the most valuable type-strain genomes for metagenomic binning, comparative biology and taxonomic classification.</title>
        <authorList>
            <person name="Goeker M."/>
        </authorList>
    </citation>
    <scope>NUCLEOTIDE SEQUENCE [LARGE SCALE GENOMIC DNA]</scope>
    <source>
        <strain evidence="8 9">DSM 105135</strain>
    </source>
</reference>
<evidence type="ECO:0000256" key="4">
    <source>
        <dbReference type="ARBA" id="ARBA00022898"/>
    </source>
</evidence>
<proteinExistence type="inferred from homology"/>
<evidence type="ECO:0000256" key="5">
    <source>
        <dbReference type="ARBA" id="ARBA00023115"/>
    </source>
</evidence>
<name>A0A4Q7YNY1_9GAMM</name>
<dbReference type="RefSeq" id="WP_165391458.1">
    <property type="nucleotide sequence ID" value="NZ_SHKX01000013.1"/>
</dbReference>
<accession>A0A4Q7YNY1</accession>
<keyword evidence="5 6" id="KW-0620">Polyamine biosynthesis</keyword>
<keyword evidence="4" id="KW-0663">Pyridoxal phosphate</keyword>
<dbReference type="InterPro" id="IPR000634">
    <property type="entry name" value="Ser/Thr_deHydtase_PyrdxlP-BS"/>
</dbReference>
<feature type="active site" description="Proton acceptor" evidence="6">
    <location>
        <position position="131"/>
    </location>
</feature>
<dbReference type="GO" id="GO:0030170">
    <property type="term" value="F:pyridoxal phosphate binding"/>
    <property type="evidence" value="ECO:0007669"/>
    <property type="project" value="InterPro"/>
</dbReference>
<evidence type="ECO:0000256" key="3">
    <source>
        <dbReference type="ARBA" id="ARBA00022679"/>
    </source>
</evidence>
<dbReference type="PROSITE" id="PS51006">
    <property type="entry name" value="PABS_2"/>
    <property type="match status" value="1"/>
</dbReference>
<organism evidence="8 9">
    <name type="scientific">Fluviicoccus keumensis</name>
    <dbReference type="NCBI Taxonomy" id="1435465"/>
    <lineage>
        <taxon>Bacteria</taxon>
        <taxon>Pseudomonadati</taxon>
        <taxon>Pseudomonadota</taxon>
        <taxon>Gammaproteobacteria</taxon>
        <taxon>Moraxellales</taxon>
        <taxon>Moraxellaceae</taxon>
        <taxon>Fluviicoccus</taxon>
    </lineage>
</organism>
<evidence type="ECO:0000256" key="1">
    <source>
        <dbReference type="ARBA" id="ARBA00001933"/>
    </source>
</evidence>
<comment type="caution">
    <text evidence="8">The sequence shown here is derived from an EMBL/GenBank/DDBJ whole genome shotgun (WGS) entry which is preliminary data.</text>
</comment>
<evidence type="ECO:0000313" key="9">
    <source>
        <dbReference type="Proteomes" id="UP000292423"/>
    </source>
</evidence>
<keyword evidence="9" id="KW-1185">Reference proteome</keyword>